<evidence type="ECO:0000259" key="8">
    <source>
        <dbReference type="Pfam" id="PF02770"/>
    </source>
</evidence>
<evidence type="ECO:0000256" key="6">
    <source>
        <dbReference type="RuleBase" id="RU362125"/>
    </source>
</evidence>
<dbReference type="InterPro" id="IPR013786">
    <property type="entry name" value="AcylCoA_DH/ox_N"/>
</dbReference>
<sequence length="382" mass="42028">MPLQPPKSAWARDLDDFRELARTFCQKELAPHAERWAEQKQVDRELWNKAGEVGLLALSIPEEYGGGGGTFAHEAVLFEEQARAGDGAWGVTVHSGIVAHYLLHYASEEKKREWLPKFASGEMVGAIGMTEPGTGSDLQNIKTRAVRDGDHYVINGAKTFITNGALADLIVLAVKTDPEAGAAGVSLIAVETDTPGFRRGRVLNKVGLKGQDTAELFFDDVRVPVANLLGEKEGQGFIQMMQQLPQERLIIAVTAVAGMEAAIDQTIAYTKDRTAFGRPIFNFQNTKFKLAEMATEAAVARAFLDQCIERHLNGELDVMGAAMAKLWSTERVNKVIDECVQLHGGYGYMMEYPIARAWTDVRISRIFGGTSEIMKEIISRNL</sequence>
<dbReference type="InterPro" id="IPR009100">
    <property type="entry name" value="AcylCoA_DH/oxidase_NM_dom_sf"/>
</dbReference>
<gene>
    <name evidence="10" type="ORF">FNH05_16255</name>
</gene>
<keyword evidence="3 6" id="KW-0285">Flavoprotein</keyword>
<evidence type="ECO:0000313" key="11">
    <source>
        <dbReference type="Proteomes" id="UP000320011"/>
    </source>
</evidence>
<proteinExistence type="inferred from homology"/>
<dbReference type="Gene3D" id="2.40.110.10">
    <property type="entry name" value="Butyryl-CoA Dehydrogenase, subunit A, domain 2"/>
    <property type="match status" value="1"/>
</dbReference>
<dbReference type="InterPro" id="IPR037069">
    <property type="entry name" value="AcylCoA_DH/ox_N_sf"/>
</dbReference>
<dbReference type="EMBL" id="VJWX01000144">
    <property type="protein sequence ID" value="TVT50086.1"/>
    <property type="molecule type" value="Genomic_DNA"/>
</dbReference>
<dbReference type="GO" id="GO:0003995">
    <property type="term" value="F:acyl-CoA dehydrogenase activity"/>
    <property type="evidence" value="ECO:0007669"/>
    <property type="project" value="InterPro"/>
</dbReference>
<feature type="domain" description="Acyl-CoA dehydrogenase/oxidase N-terminal" evidence="9">
    <location>
        <begin position="15"/>
        <end position="122"/>
    </location>
</feature>
<dbReference type="PROSITE" id="PS00073">
    <property type="entry name" value="ACYL_COA_DH_2"/>
    <property type="match status" value="1"/>
</dbReference>
<dbReference type="Pfam" id="PF00441">
    <property type="entry name" value="Acyl-CoA_dh_1"/>
    <property type="match status" value="1"/>
</dbReference>
<protein>
    <submittedName>
        <fullName evidence="10">Acyl-CoA dehydrogenase</fullName>
    </submittedName>
</protein>
<dbReference type="Pfam" id="PF02770">
    <property type="entry name" value="Acyl-CoA_dh_M"/>
    <property type="match status" value="1"/>
</dbReference>
<dbReference type="FunFam" id="1.10.540.10:FF:000026">
    <property type="entry name" value="Acyl-CoA dehydrogenase medium chain"/>
    <property type="match status" value="1"/>
</dbReference>
<keyword evidence="11" id="KW-1185">Reference proteome</keyword>
<dbReference type="AlphaFoldDB" id="A0A558CMT4"/>
<organism evidence="10 11">
    <name type="scientific">Amycolatopsis rhizosphaerae</name>
    <dbReference type="NCBI Taxonomy" id="2053003"/>
    <lineage>
        <taxon>Bacteria</taxon>
        <taxon>Bacillati</taxon>
        <taxon>Actinomycetota</taxon>
        <taxon>Actinomycetes</taxon>
        <taxon>Pseudonocardiales</taxon>
        <taxon>Pseudonocardiaceae</taxon>
        <taxon>Amycolatopsis</taxon>
    </lineage>
</organism>
<dbReference type="Gene3D" id="1.10.540.10">
    <property type="entry name" value="Acyl-CoA dehydrogenase/oxidase, N-terminal domain"/>
    <property type="match status" value="1"/>
</dbReference>
<dbReference type="FunFam" id="2.40.110.10:FF:000002">
    <property type="entry name" value="Acyl-CoA dehydrogenase fadE12"/>
    <property type="match status" value="1"/>
</dbReference>
<evidence type="ECO:0000256" key="3">
    <source>
        <dbReference type="ARBA" id="ARBA00022630"/>
    </source>
</evidence>
<dbReference type="PANTHER" id="PTHR43884">
    <property type="entry name" value="ACYL-COA DEHYDROGENASE"/>
    <property type="match status" value="1"/>
</dbReference>
<reference evidence="10 11" key="2">
    <citation type="submission" date="2019-08" db="EMBL/GenBank/DDBJ databases">
        <title>Amycolatopsis acidicola sp. nov., isolated from peat swamp forest soil.</title>
        <authorList>
            <person name="Srisuk N."/>
        </authorList>
    </citation>
    <scope>NUCLEOTIDE SEQUENCE [LARGE SCALE GENOMIC DNA]</scope>
    <source>
        <strain evidence="10 11">TBRC 6029</strain>
    </source>
</reference>
<dbReference type="PANTHER" id="PTHR43884:SF12">
    <property type="entry name" value="ISOVALERYL-COA DEHYDROGENASE, MITOCHONDRIAL-RELATED"/>
    <property type="match status" value="1"/>
</dbReference>
<comment type="cofactor">
    <cofactor evidence="1 6">
        <name>FAD</name>
        <dbReference type="ChEBI" id="CHEBI:57692"/>
    </cofactor>
</comment>
<comment type="similarity">
    <text evidence="2 6">Belongs to the acyl-CoA dehydrogenase family.</text>
</comment>
<dbReference type="InterPro" id="IPR046373">
    <property type="entry name" value="Acyl-CoA_Oxase/DH_mid-dom_sf"/>
</dbReference>
<dbReference type="Pfam" id="PF02771">
    <property type="entry name" value="Acyl-CoA_dh_N"/>
    <property type="match status" value="1"/>
</dbReference>
<dbReference type="Proteomes" id="UP000320011">
    <property type="component" value="Unassembled WGS sequence"/>
</dbReference>
<dbReference type="Gene3D" id="1.20.140.10">
    <property type="entry name" value="Butyryl-CoA Dehydrogenase, subunit A, domain 3"/>
    <property type="match status" value="1"/>
</dbReference>
<evidence type="ECO:0000256" key="5">
    <source>
        <dbReference type="ARBA" id="ARBA00023002"/>
    </source>
</evidence>
<dbReference type="InterPro" id="IPR006091">
    <property type="entry name" value="Acyl-CoA_Oxase/DH_mid-dom"/>
</dbReference>
<dbReference type="OrthoDB" id="8876745at2"/>
<evidence type="ECO:0000259" key="7">
    <source>
        <dbReference type="Pfam" id="PF00441"/>
    </source>
</evidence>
<dbReference type="InterPro" id="IPR036250">
    <property type="entry name" value="AcylCo_DH-like_C"/>
</dbReference>
<evidence type="ECO:0000259" key="9">
    <source>
        <dbReference type="Pfam" id="PF02771"/>
    </source>
</evidence>
<evidence type="ECO:0000256" key="4">
    <source>
        <dbReference type="ARBA" id="ARBA00022827"/>
    </source>
</evidence>
<keyword evidence="4 6" id="KW-0274">FAD</keyword>
<dbReference type="InterPro" id="IPR009075">
    <property type="entry name" value="AcylCo_DH/oxidase_C"/>
</dbReference>
<dbReference type="GO" id="GO:0050660">
    <property type="term" value="F:flavin adenine dinucleotide binding"/>
    <property type="evidence" value="ECO:0007669"/>
    <property type="project" value="InterPro"/>
</dbReference>
<evidence type="ECO:0000256" key="2">
    <source>
        <dbReference type="ARBA" id="ARBA00009347"/>
    </source>
</evidence>
<dbReference type="SUPFAM" id="SSF47203">
    <property type="entry name" value="Acyl-CoA dehydrogenase C-terminal domain-like"/>
    <property type="match status" value="1"/>
</dbReference>
<evidence type="ECO:0000313" key="10">
    <source>
        <dbReference type="EMBL" id="TVT50086.1"/>
    </source>
</evidence>
<dbReference type="InterPro" id="IPR006089">
    <property type="entry name" value="Acyl-CoA_DH_CS"/>
</dbReference>
<feature type="domain" description="Acyl-CoA dehydrogenase/oxidase C-terminal" evidence="7">
    <location>
        <begin position="234"/>
        <end position="382"/>
    </location>
</feature>
<dbReference type="PIRSF" id="PIRSF016578">
    <property type="entry name" value="HsaA"/>
    <property type="match status" value="1"/>
</dbReference>
<comment type="caution">
    <text evidence="10">The sequence shown here is derived from an EMBL/GenBank/DDBJ whole genome shotgun (WGS) entry which is preliminary data.</text>
</comment>
<dbReference type="SUPFAM" id="SSF56645">
    <property type="entry name" value="Acyl-CoA dehydrogenase NM domain-like"/>
    <property type="match status" value="1"/>
</dbReference>
<evidence type="ECO:0000256" key="1">
    <source>
        <dbReference type="ARBA" id="ARBA00001974"/>
    </source>
</evidence>
<reference evidence="10 11" key="1">
    <citation type="submission" date="2019-07" db="EMBL/GenBank/DDBJ databases">
        <authorList>
            <person name="Duangmal K."/>
            <person name="Teo W.F.A."/>
        </authorList>
    </citation>
    <scope>NUCLEOTIDE SEQUENCE [LARGE SCALE GENOMIC DNA]</scope>
    <source>
        <strain evidence="10 11">TBRC 6029</strain>
    </source>
</reference>
<dbReference type="FunFam" id="1.20.140.10:FF:000001">
    <property type="entry name" value="Acyl-CoA dehydrogenase"/>
    <property type="match status" value="1"/>
</dbReference>
<dbReference type="RefSeq" id="WP_144589067.1">
    <property type="nucleotide sequence ID" value="NZ_VJWX01000144.1"/>
</dbReference>
<feature type="domain" description="Acyl-CoA oxidase/dehydrogenase middle" evidence="8">
    <location>
        <begin position="126"/>
        <end position="221"/>
    </location>
</feature>
<name>A0A558CMT4_9PSEU</name>
<keyword evidence="5 6" id="KW-0560">Oxidoreductase</keyword>
<accession>A0A558CMT4</accession>